<accession>A0AAW2Y9M4</accession>
<dbReference type="SUPFAM" id="SSF57756">
    <property type="entry name" value="Retrovirus zinc finger-like domains"/>
    <property type="match status" value="1"/>
</dbReference>
<dbReference type="EMBL" id="JACGWN010000001">
    <property type="protein sequence ID" value="KAL0462538.1"/>
    <property type="molecule type" value="Genomic_DNA"/>
</dbReference>
<sequence length="121" mass="13384">MKKATKSWMAENISPAFTVTRESCFYCNQGGHWKRKCPKYLKDLKNDFVASTLGIYVIEINITSSSFSVLDTGCVSHICSNVQGLRRTRELGKGEVDLRVGIGARVAALAVGTYVLSLYQD</sequence>
<dbReference type="PROSITE" id="PS50158">
    <property type="entry name" value="ZF_CCHC"/>
    <property type="match status" value="1"/>
</dbReference>
<dbReference type="SMART" id="SM00343">
    <property type="entry name" value="ZnF_C2HC"/>
    <property type="match status" value="1"/>
</dbReference>
<keyword evidence="1" id="KW-0479">Metal-binding</keyword>
<evidence type="ECO:0000259" key="2">
    <source>
        <dbReference type="PROSITE" id="PS50158"/>
    </source>
</evidence>
<reference evidence="3" key="2">
    <citation type="journal article" date="2024" name="Plant">
        <title>Genomic evolution and insights into agronomic trait innovations of Sesamum species.</title>
        <authorList>
            <person name="Miao H."/>
            <person name="Wang L."/>
            <person name="Qu L."/>
            <person name="Liu H."/>
            <person name="Sun Y."/>
            <person name="Le M."/>
            <person name="Wang Q."/>
            <person name="Wei S."/>
            <person name="Zheng Y."/>
            <person name="Lin W."/>
            <person name="Duan Y."/>
            <person name="Cao H."/>
            <person name="Xiong S."/>
            <person name="Wang X."/>
            <person name="Wei L."/>
            <person name="Li C."/>
            <person name="Ma Q."/>
            <person name="Ju M."/>
            <person name="Zhao R."/>
            <person name="Li G."/>
            <person name="Mu C."/>
            <person name="Tian Q."/>
            <person name="Mei H."/>
            <person name="Zhang T."/>
            <person name="Gao T."/>
            <person name="Zhang H."/>
        </authorList>
    </citation>
    <scope>NUCLEOTIDE SEQUENCE</scope>
    <source>
        <strain evidence="3">KEN1</strain>
    </source>
</reference>
<organism evidence="3">
    <name type="scientific">Sesamum latifolium</name>
    <dbReference type="NCBI Taxonomy" id="2727402"/>
    <lineage>
        <taxon>Eukaryota</taxon>
        <taxon>Viridiplantae</taxon>
        <taxon>Streptophyta</taxon>
        <taxon>Embryophyta</taxon>
        <taxon>Tracheophyta</taxon>
        <taxon>Spermatophyta</taxon>
        <taxon>Magnoliopsida</taxon>
        <taxon>eudicotyledons</taxon>
        <taxon>Gunneridae</taxon>
        <taxon>Pentapetalae</taxon>
        <taxon>asterids</taxon>
        <taxon>lamiids</taxon>
        <taxon>Lamiales</taxon>
        <taxon>Pedaliaceae</taxon>
        <taxon>Sesamum</taxon>
    </lineage>
</organism>
<keyword evidence="1" id="KW-0862">Zinc</keyword>
<gene>
    <name evidence="3" type="ORF">Slati_0141400</name>
</gene>
<dbReference type="InterPro" id="IPR001878">
    <property type="entry name" value="Znf_CCHC"/>
</dbReference>
<dbReference type="AlphaFoldDB" id="A0AAW2Y9M4"/>
<dbReference type="Gene3D" id="4.10.60.10">
    <property type="entry name" value="Zinc finger, CCHC-type"/>
    <property type="match status" value="1"/>
</dbReference>
<evidence type="ECO:0000313" key="3">
    <source>
        <dbReference type="EMBL" id="KAL0462538.1"/>
    </source>
</evidence>
<protein>
    <recommendedName>
        <fullName evidence="2">CCHC-type domain-containing protein</fullName>
    </recommendedName>
</protein>
<feature type="domain" description="CCHC-type" evidence="2">
    <location>
        <begin position="24"/>
        <end position="39"/>
    </location>
</feature>
<reference evidence="3" key="1">
    <citation type="submission" date="2020-06" db="EMBL/GenBank/DDBJ databases">
        <authorList>
            <person name="Li T."/>
            <person name="Hu X."/>
            <person name="Zhang T."/>
            <person name="Song X."/>
            <person name="Zhang H."/>
            <person name="Dai N."/>
            <person name="Sheng W."/>
            <person name="Hou X."/>
            <person name="Wei L."/>
        </authorList>
    </citation>
    <scope>NUCLEOTIDE SEQUENCE</scope>
    <source>
        <strain evidence="3">KEN1</strain>
        <tissue evidence="3">Leaf</tissue>
    </source>
</reference>
<proteinExistence type="predicted"/>
<name>A0AAW2Y9M4_9LAMI</name>
<comment type="caution">
    <text evidence="3">The sequence shown here is derived from an EMBL/GenBank/DDBJ whole genome shotgun (WGS) entry which is preliminary data.</text>
</comment>
<dbReference type="GO" id="GO:0003676">
    <property type="term" value="F:nucleic acid binding"/>
    <property type="evidence" value="ECO:0007669"/>
    <property type="project" value="InterPro"/>
</dbReference>
<dbReference type="InterPro" id="IPR036875">
    <property type="entry name" value="Znf_CCHC_sf"/>
</dbReference>
<keyword evidence="1" id="KW-0863">Zinc-finger</keyword>
<evidence type="ECO:0000256" key="1">
    <source>
        <dbReference type="PROSITE-ProRule" id="PRU00047"/>
    </source>
</evidence>
<dbReference type="Pfam" id="PF00098">
    <property type="entry name" value="zf-CCHC"/>
    <property type="match status" value="1"/>
</dbReference>
<dbReference type="GO" id="GO:0008270">
    <property type="term" value="F:zinc ion binding"/>
    <property type="evidence" value="ECO:0007669"/>
    <property type="project" value="UniProtKB-KW"/>
</dbReference>